<evidence type="ECO:0000313" key="2">
    <source>
        <dbReference type="Proteomes" id="UP000249135"/>
    </source>
</evidence>
<protein>
    <submittedName>
        <fullName evidence="1">Uncharacterized protein</fullName>
    </submittedName>
</protein>
<comment type="caution">
    <text evidence="1">The sequence shown here is derived from an EMBL/GenBank/DDBJ whole genome shotgun (WGS) entry which is preliminary data.</text>
</comment>
<sequence>MQETSTPGIGPRFAQWAELTDAYARKLTALQQGEPGAGVEAARLAREIQALMAPPGTVPTAPPRPSGA</sequence>
<gene>
    <name evidence="1" type="ORF">DI563_24340</name>
</gene>
<dbReference type="EMBL" id="QFPP01000447">
    <property type="protein sequence ID" value="PZQ66158.1"/>
    <property type="molecule type" value="Genomic_DNA"/>
</dbReference>
<organism evidence="1 2">
    <name type="scientific">Variovorax paradoxus</name>
    <dbReference type="NCBI Taxonomy" id="34073"/>
    <lineage>
        <taxon>Bacteria</taxon>
        <taxon>Pseudomonadati</taxon>
        <taxon>Pseudomonadota</taxon>
        <taxon>Betaproteobacteria</taxon>
        <taxon>Burkholderiales</taxon>
        <taxon>Comamonadaceae</taxon>
        <taxon>Variovorax</taxon>
    </lineage>
</organism>
<dbReference type="AlphaFoldDB" id="A0A2W5PN62"/>
<dbReference type="Proteomes" id="UP000249135">
    <property type="component" value="Unassembled WGS sequence"/>
</dbReference>
<name>A0A2W5PN62_VARPD</name>
<reference evidence="1 2" key="1">
    <citation type="submission" date="2017-08" db="EMBL/GenBank/DDBJ databases">
        <title>Infants hospitalized years apart are colonized by the same room-sourced microbial strains.</title>
        <authorList>
            <person name="Brooks B."/>
            <person name="Olm M.R."/>
            <person name="Firek B.A."/>
            <person name="Baker R."/>
            <person name="Thomas B.C."/>
            <person name="Morowitz M.J."/>
            <person name="Banfield J.F."/>
        </authorList>
    </citation>
    <scope>NUCLEOTIDE SEQUENCE [LARGE SCALE GENOMIC DNA]</scope>
    <source>
        <strain evidence="1">S2_005_003_R2_41</strain>
    </source>
</reference>
<accession>A0A2W5PN62</accession>
<proteinExistence type="predicted"/>
<evidence type="ECO:0000313" key="1">
    <source>
        <dbReference type="EMBL" id="PZQ66158.1"/>
    </source>
</evidence>